<dbReference type="InterPro" id="IPR024083">
    <property type="entry name" value="Fumarase/histidase_N"/>
</dbReference>
<gene>
    <name evidence="4" type="ORF">BCR35DRAFT_325902</name>
</gene>
<dbReference type="Gene3D" id="1.10.275.10">
    <property type="entry name" value="Fumarase/aspartase (N-terminal domain)"/>
    <property type="match status" value="1"/>
</dbReference>
<dbReference type="InterPro" id="IPR001106">
    <property type="entry name" value="Aromatic_Lyase"/>
</dbReference>
<dbReference type="InterPro" id="IPR023144">
    <property type="entry name" value="Phe_NH3-lyase_shielding_dom_sf"/>
</dbReference>
<organism evidence="4 5">
    <name type="scientific">Leucosporidium creatinivorum</name>
    <dbReference type="NCBI Taxonomy" id="106004"/>
    <lineage>
        <taxon>Eukaryota</taxon>
        <taxon>Fungi</taxon>
        <taxon>Dikarya</taxon>
        <taxon>Basidiomycota</taxon>
        <taxon>Pucciniomycotina</taxon>
        <taxon>Microbotryomycetes</taxon>
        <taxon>Leucosporidiales</taxon>
        <taxon>Leucosporidium</taxon>
    </lineage>
</organism>
<dbReference type="CDD" id="cd00332">
    <property type="entry name" value="PAL-HAL"/>
    <property type="match status" value="1"/>
</dbReference>
<accession>A0A1Y2EUX1</accession>
<dbReference type="InterPro" id="IPR022313">
    <property type="entry name" value="Phe/His_NH3-lyase_AS"/>
</dbReference>
<evidence type="ECO:0000256" key="2">
    <source>
        <dbReference type="RuleBase" id="RU003954"/>
    </source>
</evidence>
<evidence type="ECO:0000313" key="4">
    <source>
        <dbReference type="EMBL" id="ORY75064.1"/>
    </source>
</evidence>
<evidence type="ECO:0000256" key="3">
    <source>
        <dbReference type="SAM" id="MobiDB-lite"/>
    </source>
</evidence>
<dbReference type="SMR" id="A0A1Y2EUX1"/>
<reference evidence="4 5" key="1">
    <citation type="submission" date="2016-07" db="EMBL/GenBank/DDBJ databases">
        <title>Pervasive Adenine N6-methylation of Active Genes in Fungi.</title>
        <authorList>
            <consortium name="DOE Joint Genome Institute"/>
            <person name="Mondo S.J."/>
            <person name="Dannebaum R.O."/>
            <person name="Kuo R.C."/>
            <person name="Labutti K."/>
            <person name="Haridas S."/>
            <person name="Kuo A."/>
            <person name="Salamov A."/>
            <person name="Ahrendt S.R."/>
            <person name="Lipzen A."/>
            <person name="Sullivan W."/>
            <person name="Andreopoulos W.B."/>
            <person name="Clum A."/>
            <person name="Lindquist E."/>
            <person name="Daum C."/>
            <person name="Ramamoorthy G.K."/>
            <person name="Gryganskyi A."/>
            <person name="Culley D."/>
            <person name="Magnuson J.K."/>
            <person name="James T.Y."/>
            <person name="O'Malley M.A."/>
            <person name="Stajich J.E."/>
            <person name="Spatafora J.W."/>
            <person name="Visel A."/>
            <person name="Grigoriev I.V."/>
        </authorList>
    </citation>
    <scope>NUCLEOTIDE SEQUENCE [LARGE SCALE GENOMIC DNA]</scope>
    <source>
        <strain evidence="4 5">62-1032</strain>
    </source>
</reference>
<dbReference type="Gene3D" id="1.20.200.10">
    <property type="entry name" value="Fumarase/aspartase (Central domain)"/>
    <property type="match status" value="1"/>
</dbReference>
<dbReference type="OrthoDB" id="10051290at2759"/>
<dbReference type="Pfam" id="PF00221">
    <property type="entry name" value="Lyase_aromatic"/>
    <property type="match status" value="1"/>
</dbReference>
<dbReference type="STRING" id="106004.A0A1Y2EUX1"/>
<keyword evidence="5" id="KW-1185">Reference proteome</keyword>
<dbReference type="PROSITE" id="PS00488">
    <property type="entry name" value="PAL_HISTIDASE"/>
    <property type="match status" value="1"/>
</dbReference>
<dbReference type="SUPFAM" id="SSF48557">
    <property type="entry name" value="L-aspartase-like"/>
    <property type="match status" value="1"/>
</dbReference>
<evidence type="ECO:0000313" key="5">
    <source>
        <dbReference type="Proteomes" id="UP000193467"/>
    </source>
</evidence>
<dbReference type="GO" id="GO:0016841">
    <property type="term" value="F:ammonia-lyase activity"/>
    <property type="evidence" value="ECO:0007669"/>
    <property type="project" value="InterPro"/>
</dbReference>
<dbReference type="InterPro" id="IPR008948">
    <property type="entry name" value="L-Aspartase-like"/>
</dbReference>
<dbReference type="EMBL" id="MCGR01000039">
    <property type="protein sequence ID" value="ORY75064.1"/>
    <property type="molecule type" value="Genomic_DNA"/>
</dbReference>
<dbReference type="Proteomes" id="UP000193467">
    <property type="component" value="Unassembled WGS sequence"/>
</dbReference>
<protein>
    <submittedName>
        <fullName evidence="4">L-Aspartase-like protein</fullName>
    </submittedName>
</protein>
<dbReference type="AlphaFoldDB" id="A0A1Y2EUX1"/>
<evidence type="ECO:0000256" key="1">
    <source>
        <dbReference type="ARBA" id="ARBA00007238"/>
    </source>
</evidence>
<comment type="similarity">
    <text evidence="1 2">Belongs to the PAL/histidase family.</text>
</comment>
<sequence length="895" mass="97337">MTTALPSAQTLLGKVGLTPPAVPSLPKSFDESTPRTTPPLSPSLGATPLADEQLLLASTLLDAVAEDAPPVSLNGFRLTLGDVVATARKGKKVKIDDAPAIKARVDESVAFLKSKLVNSVYGVTTGFGGSADTRTQDPLALQISLLEHQLCGVLPDSFDSFAMGRGLENAMPLEVVRGAMLIRVNSLSRGHSAVRLCVLETLVRFLAEGITPLVPLRGSISASGDLSPLSYIAGAITGHPDIKVVTSIRGKEEIMLAPEALKLHGIEKVVMGPKEGLGLVNGTAVSASMATLALHDTHFLSLLSQAVTAMTVEAMVGHVGSFHPFIHDVTRPHPGQIQAARNIRTILAGSSFAVHKEEELGVQEDEGILRQDRYPLRTAAQWVGPLISDLVSSHAALQIELNSTTDNPLIDVTGNEIHHGGNFQAMAVTNAMEKTRLGIQQMGKLNFAQMTELVNCSMNRGLPSCLAAEDPSTSYHTKGLDIAAAAYTSELGFLANPVSSHVQPAEMSNQAVNSLALISARKTVEANDVLAMLLATHLYCACQALDLRYLEHTFRAQFDPTILFSLTQCFSFFLTSEELTTLTTKLTRTIWRRLEQTTSVDLVPRWDDAFGHVSSLVIEALSSATKSSTENPIPLLTQWRKESAASAVALTRSVREAFWSSTTSPTVEYLGRTKALYSFVRETVGVKARRGDVFLGKQEQTVGSGDAPSSLFLRRSLARASPPLEGRLYLYPLYEYLRTPSTVYQEVASQPPRLRVALDVRLDLCSRFGHHFWVAQDYGQGGRAFQLTRNTTLNMSAFTPLLRQRLMAAAPRTARFASTVSPRAYRPPHMSLGERFQKFCPVEAYPLLVFVVAMSSFGITYGVKAFNAVPGELRLMPSRYYPQEQQQKKEVWEQD</sequence>
<keyword evidence="2" id="KW-0456">Lyase</keyword>
<name>A0A1Y2EUX1_9BASI</name>
<dbReference type="InParanoid" id="A0A1Y2EUX1"/>
<feature type="region of interest" description="Disordered" evidence="3">
    <location>
        <begin position="16"/>
        <end position="45"/>
    </location>
</feature>
<dbReference type="GO" id="GO:0006559">
    <property type="term" value="P:L-phenylalanine catabolic process"/>
    <property type="evidence" value="ECO:0007669"/>
    <property type="project" value="InterPro"/>
</dbReference>
<dbReference type="GO" id="GO:0005737">
    <property type="term" value="C:cytoplasm"/>
    <property type="evidence" value="ECO:0007669"/>
    <property type="project" value="InterPro"/>
</dbReference>
<proteinExistence type="inferred from homology"/>
<dbReference type="Gene3D" id="1.10.274.20">
    <property type="entry name" value="Phenylalanine ammonia-lyase 1, domain 3"/>
    <property type="match status" value="1"/>
</dbReference>
<dbReference type="InterPro" id="IPR005922">
    <property type="entry name" value="Phe_NH3-lyase"/>
</dbReference>
<dbReference type="PANTHER" id="PTHR10362">
    <property type="entry name" value="HISTIDINE AMMONIA-LYASE"/>
    <property type="match status" value="1"/>
</dbReference>
<dbReference type="NCBIfam" id="TIGR01226">
    <property type="entry name" value="phe_am_lyase"/>
    <property type="match status" value="1"/>
</dbReference>
<comment type="caution">
    <text evidence="4">The sequence shown here is derived from an EMBL/GenBank/DDBJ whole genome shotgun (WGS) entry which is preliminary data.</text>
</comment>